<protein>
    <submittedName>
        <fullName evidence="4">DNA starvation/stationary phase protection protein</fullName>
    </submittedName>
</protein>
<dbReference type="PRINTS" id="PR01346">
    <property type="entry name" value="HELNAPAPROT"/>
</dbReference>
<dbReference type="PIRSF" id="PIRSF005900">
    <property type="entry name" value="Dps"/>
    <property type="match status" value="1"/>
</dbReference>
<dbReference type="Pfam" id="PF00210">
    <property type="entry name" value="Ferritin"/>
    <property type="match status" value="1"/>
</dbReference>
<evidence type="ECO:0000313" key="5">
    <source>
        <dbReference type="Proteomes" id="UP000276568"/>
    </source>
</evidence>
<evidence type="ECO:0000313" key="4">
    <source>
        <dbReference type="EMBL" id="RNM30169.1"/>
    </source>
</evidence>
<feature type="domain" description="Ferritin/DPS" evidence="3">
    <location>
        <begin position="2"/>
        <end position="132"/>
    </location>
</feature>
<dbReference type="PROSITE" id="PS00818">
    <property type="entry name" value="DPS_1"/>
    <property type="match status" value="1"/>
</dbReference>
<sequence length="136" mass="15401">MNQLLSSLEVFYHKLQAYHWYVKGLNFFTLHTQLESYYDQIAQQIDTVAETMLMVGQEPISTLSEFLELSTIKEAEHGYVSGKDVLVALKADFTELYNQAKAIQAEGNVAVSPVMDELIASYSKAVWMISQALIEE</sequence>
<proteinExistence type="inferred from homology"/>
<dbReference type="Proteomes" id="UP000276568">
    <property type="component" value="Unassembled WGS sequence"/>
</dbReference>
<dbReference type="InterPro" id="IPR008331">
    <property type="entry name" value="Ferritin_DPS_dom"/>
</dbReference>
<dbReference type="CDD" id="cd01043">
    <property type="entry name" value="DPS"/>
    <property type="match status" value="1"/>
</dbReference>
<dbReference type="RefSeq" id="WP_128520098.1">
    <property type="nucleotide sequence ID" value="NZ_RJQC01000002.1"/>
</dbReference>
<dbReference type="SUPFAM" id="SSF47240">
    <property type="entry name" value="Ferritin-like"/>
    <property type="match status" value="1"/>
</dbReference>
<keyword evidence="5" id="KW-1185">Reference proteome</keyword>
<dbReference type="GO" id="GO:0016722">
    <property type="term" value="F:oxidoreductase activity, acting on metal ions"/>
    <property type="evidence" value="ECO:0007669"/>
    <property type="project" value="InterPro"/>
</dbReference>
<dbReference type="OrthoDB" id="9797023at2"/>
<evidence type="ECO:0000259" key="3">
    <source>
        <dbReference type="Pfam" id="PF00210"/>
    </source>
</evidence>
<comment type="similarity">
    <text evidence="1 2">Belongs to the Dps family.</text>
</comment>
<comment type="caution">
    <text evidence="4">The sequence shown here is derived from an EMBL/GenBank/DDBJ whole genome shotgun (WGS) entry which is preliminary data.</text>
</comment>
<dbReference type="PANTHER" id="PTHR42932">
    <property type="entry name" value="GENERAL STRESS PROTEIN 20U"/>
    <property type="match status" value="1"/>
</dbReference>
<accession>A0A3N0HZF9</accession>
<gene>
    <name evidence="4" type="ORF">EDX97_05040</name>
</gene>
<evidence type="ECO:0000256" key="2">
    <source>
        <dbReference type="RuleBase" id="RU003875"/>
    </source>
</evidence>
<dbReference type="EMBL" id="RJQC01000002">
    <property type="protein sequence ID" value="RNM30169.1"/>
    <property type="molecule type" value="Genomic_DNA"/>
</dbReference>
<dbReference type="InterPro" id="IPR009078">
    <property type="entry name" value="Ferritin-like_SF"/>
</dbReference>
<dbReference type="InterPro" id="IPR012347">
    <property type="entry name" value="Ferritin-like"/>
</dbReference>
<dbReference type="InterPro" id="IPR002177">
    <property type="entry name" value="DPS_DNA-bd"/>
</dbReference>
<dbReference type="AlphaFoldDB" id="A0A3N0HZF9"/>
<name>A0A3N0HZF9_9FIRM</name>
<evidence type="ECO:0000256" key="1">
    <source>
        <dbReference type="ARBA" id="ARBA00009497"/>
    </source>
</evidence>
<organism evidence="4 5">
    <name type="scientific">Absicoccus porci</name>
    <dbReference type="NCBI Taxonomy" id="2486576"/>
    <lineage>
        <taxon>Bacteria</taxon>
        <taxon>Bacillati</taxon>
        <taxon>Bacillota</taxon>
        <taxon>Erysipelotrichia</taxon>
        <taxon>Erysipelotrichales</taxon>
        <taxon>Erysipelotrichaceae</taxon>
        <taxon>Absicoccus</taxon>
    </lineage>
</organism>
<dbReference type="Gene3D" id="1.20.1260.10">
    <property type="match status" value="1"/>
</dbReference>
<dbReference type="PANTHER" id="PTHR42932:SF1">
    <property type="entry name" value="GENERAL STRESS PROTEIN 20U"/>
    <property type="match status" value="1"/>
</dbReference>
<reference evidence="4 5" key="1">
    <citation type="submission" date="2018-11" db="EMBL/GenBank/DDBJ databases">
        <title>Clostridium sp. nov., a member of the family Erysipelotrichaceae isolated from pig faeces.</title>
        <authorList>
            <person name="Chang Y.-H."/>
        </authorList>
    </citation>
    <scope>NUCLEOTIDE SEQUENCE [LARGE SCALE GENOMIC DNA]</scope>
    <source>
        <strain evidence="4 5">YH-panp20</strain>
    </source>
</reference>
<dbReference type="InterPro" id="IPR023188">
    <property type="entry name" value="DPS_DNA-bd_CS"/>
</dbReference>
<dbReference type="GO" id="GO:0008199">
    <property type="term" value="F:ferric iron binding"/>
    <property type="evidence" value="ECO:0007669"/>
    <property type="project" value="InterPro"/>
</dbReference>